<keyword evidence="5" id="KW-1185">Reference proteome</keyword>
<sequence length="118" mass="12921">MGINKCVLVVDDSRLSRIMITSIVQNSFPDWTVHEASNGQEAIDVARENQIDYVTLDLNMPVMNGLEAAPELLDLNPDVKIALLTANIQSSTQEQVKNLGIAFIPKPISGDKILDFLG</sequence>
<reference evidence="4 5" key="1">
    <citation type="submission" date="2016-03" db="EMBL/GenBank/DDBJ databases">
        <title>Complete genome sequence of Shewanella psychrophila WP2, a deep sea bacterium isolated from west Pacific sediment.</title>
        <authorList>
            <person name="Xu G."/>
            <person name="Jian H."/>
        </authorList>
    </citation>
    <scope>NUCLEOTIDE SEQUENCE [LARGE SCALE GENOMIC DNA]</scope>
    <source>
        <strain evidence="4 5">WP2</strain>
    </source>
</reference>
<keyword evidence="1 2" id="KW-0597">Phosphoprotein</keyword>
<dbReference type="SMART" id="SM00448">
    <property type="entry name" value="REC"/>
    <property type="match status" value="1"/>
</dbReference>
<dbReference type="InterPro" id="IPR050595">
    <property type="entry name" value="Bact_response_regulator"/>
</dbReference>
<dbReference type="InterPro" id="IPR011006">
    <property type="entry name" value="CheY-like_superfamily"/>
</dbReference>
<gene>
    <name evidence="4" type="ORF">Sps_02868</name>
</gene>
<feature type="domain" description="Response regulatory" evidence="3">
    <location>
        <begin position="6"/>
        <end position="118"/>
    </location>
</feature>
<dbReference type="RefSeq" id="WP_077753115.1">
    <property type="nucleotide sequence ID" value="NZ_CP014782.1"/>
</dbReference>
<name>A0A1S6HR59_9GAMM</name>
<feature type="modified residue" description="4-aspartylphosphate" evidence="2">
    <location>
        <position position="57"/>
    </location>
</feature>
<dbReference type="InterPro" id="IPR001789">
    <property type="entry name" value="Sig_transdc_resp-reg_receiver"/>
</dbReference>
<dbReference type="GO" id="GO:0000160">
    <property type="term" value="P:phosphorelay signal transduction system"/>
    <property type="evidence" value="ECO:0007669"/>
    <property type="project" value="InterPro"/>
</dbReference>
<accession>A0A1S6HR59</accession>
<dbReference type="AlphaFoldDB" id="A0A1S6HR59"/>
<dbReference type="PANTHER" id="PTHR44591:SF3">
    <property type="entry name" value="RESPONSE REGULATORY DOMAIN-CONTAINING PROTEIN"/>
    <property type="match status" value="1"/>
</dbReference>
<dbReference type="SUPFAM" id="SSF52172">
    <property type="entry name" value="CheY-like"/>
    <property type="match status" value="1"/>
</dbReference>
<dbReference type="KEGG" id="spsw:Sps_02868"/>
<proteinExistence type="predicted"/>
<evidence type="ECO:0000313" key="5">
    <source>
        <dbReference type="Proteomes" id="UP000189545"/>
    </source>
</evidence>
<dbReference type="Gene3D" id="3.40.50.2300">
    <property type="match status" value="1"/>
</dbReference>
<dbReference type="Pfam" id="PF00072">
    <property type="entry name" value="Response_reg"/>
    <property type="match status" value="1"/>
</dbReference>
<dbReference type="PANTHER" id="PTHR44591">
    <property type="entry name" value="STRESS RESPONSE REGULATOR PROTEIN 1"/>
    <property type="match status" value="1"/>
</dbReference>
<dbReference type="Proteomes" id="UP000189545">
    <property type="component" value="Chromosome"/>
</dbReference>
<dbReference type="OrthoDB" id="9801101at2"/>
<evidence type="ECO:0000259" key="3">
    <source>
        <dbReference type="PROSITE" id="PS50110"/>
    </source>
</evidence>
<dbReference type="EMBL" id="CP014782">
    <property type="protein sequence ID" value="AQS38016.1"/>
    <property type="molecule type" value="Genomic_DNA"/>
</dbReference>
<organism evidence="4 5">
    <name type="scientific">Shewanella psychrophila</name>
    <dbReference type="NCBI Taxonomy" id="225848"/>
    <lineage>
        <taxon>Bacteria</taxon>
        <taxon>Pseudomonadati</taxon>
        <taxon>Pseudomonadota</taxon>
        <taxon>Gammaproteobacteria</taxon>
        <taxon>Alteromonadales</taxon>
        <taxon>Shewanellaceae</taxon>
        <taxon>Shewanella</taxon>
    </lineage>
</organism>
<evidence type="ECO:0000256" key="1">
    <source>
        <dbReference type="ARBA" id="ARBA00022553"/>
    </source>
</evidence>
<evidence type="ECO:0000256" key="2">
    <source>
        <dbReference type="PROSITE-ProRule" id="PRU00169"/>
    </source>
</evidence>
<evidence type="ECO:0000313" key="4">
    <source>
        <dbReference type="EMBL" id="AQS38016.1"/>
    </source>
</evidence>
<dbReference type="PROSITE" id="PS50110">
    <property type="entry name" value="RESPONSE_REGULATORY"/>
    <property type="match status" value="1"/>
</dbReference>
<protein>
    <submittedName>
        <fullName evidence="4">Response regulator receiver domain protein</fullName>
    </submittedName>
</protein>
<dbReference type="STRING" id="225848.Sps_02868"/>